<name>A0A0F7RSN7_9BASI</name>
<organism evidence="1 2">
    <name type="scientific">Sporisorium scitamineum</name>
    <dbReference type="NCBI Taxonomy" id="49012"/>
    <lineage>
        <taxon>Eukaryota</taxon>
        <taxon>Fungi</taxon>
        <taxon>Dikarya</taxon>
        <taxon>Basidiomycota</taxon>
        <taxon>Ustilaginomycotina</taxon>
        <taxon>Ustilaginomycetes</taxon>
        <taxon>Ustilaginales</taxon>
        <taxon>Ustilaginaceae</taxon>
        <taxon>Sporisorium</taxon>
    </lineage>
</organism>
<gene>
    <name evidence="1" type="primary">SSCI15160.1</name>
</gene>
<reference evidence="2" key="1">
    <citation type="submission" date="2014-06" db="EMBL/GenBank/DDBJ databases">
        <authorList>
            <person name="Berkman P.J."/>
        </authorList>
    </citation>
    <scope>NUCLEOTIDE SEQUENCE [LARGE SCALE GENOMIC DNA]</scope>
</reference>
<evidence type="ECO:0000313" key="2">
    <source>
        <dbReference type="Proteomes" id="UP000242770"/>
    </source>
</evidence>
<proteinExistence type="predicted"/>
<dbReference type="AlphaFoldDB" id="A0A0F7RSN7"/>
<evidence type="ECO:0000313" key="1">
    <source>
        <dbReference type="EMBL" id="CDR99170.1"/>
    </source>
</evidence>
<protein>
    <submittedName>
        <fullName evidence="1">Uncharacterized protein</fullName>
    </submittedName>
</protein>
<dbReference type="EMBL" id="CCFA01000783">
    <property type="protein sequence ID" value="CDR99170.1"/>
    <property type="molecule type" value="Genomic_DNA"/>
</dbReference>
<dbReference type="Proteomes" id="UP000242770">
    <property type="component" value="Unassembled WGS sequence"/>
</dbReference>
<accession>A0A0F7RSN7</accession>
<keyword evidence="2" id="KW-1185">Reference proteome</keyword>
<sequence length="45" mass="5161">MIVEARKVWTKVKICFAMHTTRSSSFDLGKSLGWYVPFQSLNLLA</sequence>